<proteinExistence type="predicted"/>
<dbReference type="PANTHER" id="PTHR31672:SF2">
    <property type="entry name" value="F-BOX DOMAIN-CONTAINING PROTEIN"/>
    <property type="match status" value="1"/>
</dbReference>
<dbReference type="Proteomes" id="UP000077202">
    <property type="component" value="Unassembled WGS sequence"/>
</dbReference>
<evidence type="ECO:0000313" key="2">
    <source>
        <dbReference type="EMBL" id="OAE31725.1"/>
    </source>
</evidence>
<dbReference type="SUPFAM" id="SSF81383">
    <property type="entry name" value="F-box domain"/>
    <property type="match status" value="1"/>
</dbReference>
<feature type="domain" description="F-box" evidence="1">
    <location>
        <begin position="37"/>
        <end position="82"/>
    </location>
</feature>
<dbReference type="PROSITE" id="PS50181">
    <property type="entry name" value="FBOX"/>
    <property type="match status" value="1"/>
</dbReference>
<dbReference type="InterPro" id="IPR050796">
    <property type="entry name" value="SCF_F-box_component"/>
</dbReference>
<keyword evidence="3" id="KW-1185">Reference proteome</keyword>
<dbReference type="AlphaFoldDB" id="A0A176WHE7"/>
<dbReference type="Pfam" id="PF00646">
    <property type="entry name" value="F-box"/>
    <property type="match status" value="1"/>
</dbReference>
<organism evidence="2 3">
    <name type="scientific">Marchantia polymorpha subsp. ruderalis</name>
    <dbReference type="NCBI Taxonomy" id="1480154"/>
    <lineage>
        <taxon>Eukaryota</taxon>
        <taxon>Viridiplantae</taxon>
        <taxon>Streptophyta</taxon>
        <taxon>Embryophyta</taxon>
        <taxon>Marchantiophyta</taxon>
        <taxon>Marchantiopsida</taxon>
        <taxon>Marchantiidae</taxon>
        <taxon>Marchantiales</taxon>
        <taxon>Marchantiaceae</taxon>
        <taxon>Marchantia</taxon>
    </lineage>
</organism>
<protein>
    <recommendedName>
        <fullName evidence="1">F-box domain-containing protein</fullName>
    </recommendedName>
</protein>
<sequence length="560" mass="63540">MASVPKVQMNLWMLLGSLQEQQGSTESRSSNSRSMNSSLWSRLPKEVLEKVLMQLPPVTQFRLRAVSKEWRARLSSVEFLRLSASSSAPSSAPPMLCGLDHRILLGNETSDTLADINVEDAARCTIWKNHELDLSFLPAELYDSPWDLDHYLCADGLWYYNYRKSNEVGTCVLNPMTRTWRILPKLLLENLWIAAEDTHLKLEVVNKCNENLQLEFTVRYAFYDTGTGRLLVFVYSSLSDDWKCIPMVDTIPTSKATIWVALYFCCGMLYLFHDRGQFVTTHSLEDGKLLRTGSLEFPWPSIVSPDKWGTDALELELSVLELDDREIFGVTSFHEEVQTQIWKLDHSTLAWERFSTMPKGLHESLVESAGKVNGRFPDLSQLNDAVGEFITLRFCFEYPESSSTNCVCHTNNCNNNHDENSEARTSSTTASHPIDCALFSDLRHSCHRIACHVPTGRWHVVYENVAPLNKKARKVEKKQYKPVAPTTLDTENQSEASQFEQVGDRGLQEDENVNFLDALPPRIIGKPLKEAELNILLTLGGRANQVQVSTLLWKEANVLT</sequence>
<dbReference type="InterPro" id="IPR001810">
    <property type="entry name" value="F-box_dom"/>
</dbReference>
<name>A0A176WHE7_MARPO</name>
<evidence type="ECO:0000313" key="3">
    <source>
        <dbReference type="Proteomes" id="UP000077202"/>
    </source>
</evidence>
<evidence type="ECO:0000259" key="1">
    <source>
        <dbReference type="PROSITE" id="PS50181"/>
    </source>
</evidence>
<accession>A0A176WHE7</accession>
<dbReference type="EMBL" id="LVLJ01000986">
    <property type="protein sequence ID" value="OAE31725.1"/>
    <property type="molecule type" value="Genomic_DNA"/>
</dbReference>
<gene>
    <name evidence="2" type="ORF">AXG93_3384s2010</name>
</gene>
<dbReference type="PANTHER" id="PTHR31672">
    <property type="entry name" value="BNACNNG10540D PROTEIN"/>
    <property type="match status" value="1"/>
</dbReference>
<dbReference type="InterPro" id="IPR036047">
    <property type="entry name" value="F-box-like_dom_sf"/>
</dbReference>
<comment type="caution">
    <text evidence="2">The sequence shown here is derived from an EMBL/GenBank/DDBJ whole genome shotgun (WGS) entry which is preliminary data.</text>
</comment>
<dbReference type="Gene3D" id="1.20.1280.50">
    <property type="match status" value="1"/>
</dbReference>
<dbReference type="SMART" id="SM00256">
    <property type="entry name" value="FBOX"/>
    <property type="match status" value="1"/>
</dbReference>
<reference evidence="2" key="1">
    <citation type="submission" date="2016-03" db="EMBL/GenBank/DDBJ databases">
        <title>Mechanisms controlling the formation of the plant cell surface in tip-growing cells are functionally conserved among land plants.</title>
        <authorList>
            <person name="Honkanen S."/>
            <person name="Jones V.A."/>
            <person name="Morieri G."/>
            <person name="Champion C."/>
            <person name="Hetherington A.J."/>
            <person name="Kelly S."/>
            <person name="Saint-Marcoux D."/>
            <person name="Proust H."/>
            <person name="Prescott H."/>
            <person name="Dolan L."/>
        </authorList>
    </citation>
    <scope>NUCLEOTIDE SEQUENCE [LARGE SCALE GENOMIC DNA]</scope>
    <source>
        <tissue evidence="2">Whole gametophyte</tissue>
    </source>
</reference>